<dbReference type="PANTHER" id="PTHR21089">
    <property type="entry name" value="SHIKIMATE DEHYDROGENASE"/>
    <property type="match status" value="1"/>
</dbReference>
<dbReference type="InterPro" id="IPR013708">
    <property type="entry name" value="Shikimate_DH-bd_N"/>
</dbReference>
<evidence type="ECO:0000256" key="3">
    <source>
        <dbReference type="ARBA" id="ARBA00023141"/>
    </source>
</evidence>
<keyword evidence="2" id="KW-0560">Oxidoreductase</keyword>
<dbReference type="EMBL" id="CP097253">
    <property type="protein sequence ID" value="UUR07294.1"/>
    <property type="molecule type" value="Genomic_DNA"/>
</dbReference>
<dbReference type="Proteomes" id="UP000831921">
    <property type="component" value="Chromosome"/>
</dbReference>
<evidence type="ECO:0000313" key="6">
    <source>
        <dbReference type="Proteomes" id="UP000831921"/>
    </source>
</evidence>
<comment type="pathway">
    <text evidence="1">Metabolic intermediate biosynthesis; chorismate biosynthesis; chorismate from D-erythrose 4-phosphate and phosphoenolpyruvate: step 4/7.</text>
</comment>
<dbReference type="InterPro" id="IPR036291">
    <property type="entry name" value="NAD(P)-bd_dom_sf"/>
</dbReference>
<dbReference type="InterPro" id="IPR022893">
    <property type="entry name" value="Shikimate_DH_fam"/>
</dbReference>
<keyword evidence="6" id="KW-1185">Reference proteome</keyword>
<dbReference type="PANTHER" id="PTHR21089:SF1">
    <property type="entry name" value="BIFUNCTIONAL 3-DEHYDROQUINATE DEHYDRATASE_SHIKIMATE DEHYDROGENASE, CHLOROPLASTIC"/>
    <property type="match status" value="1"/>
</dbReference>
<sequence>MIGDPVSHSKSPLIHRFWLGKLGLTYDYGTTRVSADQLPAYLERRRADPLWAGCNVTMPLKVEALAHLAEVSPEVRSVGATNTITRVGEDARLRGHNTDLLGVREPLQAWLKGEDFFTASVIGTGGAAAAATVALLQGPAPSTLVSYGRTYDSAIAFRRRFDPVDAEHLSAPISDLSRAGKAGDHPSLLVNASPLGMRGQPPLVVDLSEMAPGSIVFDMVYDPVETDLIRQARDCGLVALDGLIMLVAQAAAAFELLFCEPAPREHDAELRELLTA</sequence>
<dbReference type="Pfam" id="PF08501">
    <property type="entry name" value="Shikimate_dh_N"/>
    <property type="match status" value="1"/>
</dbReference>
<gene>
    <name evidence="5" type="ORF">M1K48_10110</name>
</gene>
<dbReference type="RefSeq" id="WP_249454926.1">
    <property type="nucleotide sequence ID" value="NZ_CP097253.1"/>
</dbReference>
<accession>A0ABY5MV41</accession>
<dbReference type="Gene3D" id="3.40.50.720">
    <property type="entry name" value="NAD(P)-binding Rossmann-like Domain"/>
    <property type="match status" value="1"/>
</dbReference>
<dbReference type="SUPFAM" id="SSF53223">
    <property type="entry name" value="Aminoacid dehydrogenase-like, N-terminal domain"/>
    <property type="match status" value="1"/>
</dbReference>
<evidence type="ECO:0000256" key="1">
    <source>
        <dbReference type="ARBA" id="ARBA00004871"/>
    </source>
</evidence>
<name>A0ABY5MV41_9SPHN</name>
<organism evidence="5 6">
    <name type="scientific">Sphingomonas glaciei</name>
    <dbReference type="NCBI Taxonomy" id="2938948"/>
    <lineage>
        <taxon>Bacteria</taxon>
        <taxon>Pseudomonadati</taxon>
        <taxon>Pseudomonadota</taxon>
        <taxon>Alphaproteobacteria</taxon>
        <taxon>Sphingomonadales</taxon>
        <taxon>Sphingomonadaceae</taxon>
        <taxon>Sphingomonas</taxon>
    </lineage>
</organism>
<evidence type="ECO:0000259" key="4">
    <source>
        <dbReference type="Pfam" id="PF08501"/>
    </source>
</evidence>
<reference evidence="5 6" key="1">
    <citation type="submission" date="2022-05" db="EMBL/GenBank/DDBJ databases">
        <title>S8-45 Sphingomonas ultraviolaceadurans.</title>
        <authorList>
            <person name="Liu Y."/>
        </authorList>
    </citation>
    <scope>NUCLEOTIDE SEQUENCE [LARGE SCALE GENOMIC DNA]</scope>
    <source>
        <strain evidence="5 6">S8-45</strain>
    </source>
</reference>
<evidence type="ECO:0000313" key="5">
    <source>
        <dbReference type="EMBL" id="UUR07294.1"/>
    </source>
</evidence>
<dbReference type="CDD" id="cd01065">
    <property type="entry name" value="NAD_bind_Shikimate_DH"/>
    <property type="match status" value="1"/>
</dbReference>
<dbReference type="Gene3D" id="3.40.50.10860">
    <property type="entry name" value="Leucine Dehydrogenase, chain A, domain 1"/>
    <property type="match status" value="1"/>
</dbReference>
<evidence type="ECO:0000256" key="2">
    <source>
        <dbReference type="ARBA" id="ARBA00023002"/>
    </source>
</evidence>
<dbReference type="InterPro" id="IPR046346">
    <property type="entry name" value="Aminoacid_DH-like_N_sf"/>
</dbReference>
<keyword evidence="3" id="KW-0028">Amino-acid biosynthesis</keyword>
<feature type="domain" description="Shikimate dehydrogenase substrate binding N-terminal" evidence="4">
    <location>
        <begin position="2"/>
        <end position="84"/>
    </location>
</feature>
<protein>
    <submittedName>
        <fullName evidence="5">Shikimate dehydrogenase</fullName>
    </submittedName>
</protein>
<dbReference type="SUPFAM" id="SSF51735">
    <property type="entry name" value="NAD(P)-binding Rossmann-fold domains"/>
    <property type="match status" value="1"/>
</dbReference>
<keyword evidence="3" id="KW-0057">Aromatic amino acid biosynthesis</keyword>
<proteinExistence type="predicted"/>